<sequence length="496" mass="52266">MTVRDFGIGSWTARRARKTPHRTAVVGPGGRFTYAELHERVHRLAHGLRGLGVRRGDRVAYLGPNHHTFLEALFAGGVLGAIVVPLNTRLAAPELAHCLEDSGSEVLIRHGGSVPGAQVRRTIDVGGAGPLGYEALLADSPAAPIDENVALEDPFVIMYTSGTTGRPKGVLLTHGNLTWNAVNVLVDMDLAHDEVTLCAAPLFHTAGLNMTCLPTLLKGGTVVLEPAFDPERALRLVEDLRVTYMFGVPVMFDAMARSASWAGADLSSLRRLACGGAPVPAATISAYLDRGIVFSQGYGMTEASPGVLFLPAQDSAAKAGTAGVPHFFTDVEVVDAAARPVAAGQRGEVMVHGPNVMREYWGRSAETAAAFADGWLRTGDIAVADTDGCISIVDRAKDMFISGGENVSPAEVELALREHPGVADCAVVGVPDATWGEVGKAVVVPAGAPPDGPALLAFLRGRLAGYKVPKSVAFADELPRSPTGKILRNTLREEFR</sequence>
<dbReference type="GO" id="GO:0016878">
    <property type="term" value="F:acid-thiol ligase activity"/>
    <property type="evidence" value="ECO:0007669"/>
    <property type="project" value="UniProtKB-ARBA"/>
</dbReference>
<dbReference type="EMBL" id="FNAD01000014">
    <property type="protein sequence ID" value="SDE15385.1"/>
    <property type="molecule type" value="Genomic_DNA"/>
</dbReference>
<gene>
    <name evidence="3" type="ORF">SAMN05216270_1143</name>
</gene>
<dbReference type="InterPro" id="IPR045851">
    <property type="entry name" value="AMP-bd_C_sf"/>
</dbReference>
<dbReference type="Gene3D" id="3.30.300.30">
    <property type="match status" value="1"/>
</dbReference>
<dbReference type="AlphaFoldDB" id="A0A1G7AMZ2"/>
<protein>
    <submittedName>
        <fullName evidence="3">Fatty-acyl-CoA synthase</fullName>
    </submittedName>
</protein>
<organism evidence="3 4">
    <name type="scientific">Glycomyces harbinensis</name>
    <dbReference type="NCBI Taxonomy" id="58114"/>
    <lineage>
        <taxon>Bacteria</taxon>
        <taxon>Bacillati</taxon>
        <taxon>Actinomycetota</taxon>
        <taxon>Actinomycetes</taxon>
        <taxon>Glycomycetales</taxon>
        <taxon>Glycomycetaceae</taxon>
        <taxon>Glycomyces</taxon>
    </lineage>
</organism>
<proteinExistence type="predicted"/>
<reference evidence="4" key="1">
    <citation type="submission" date="2016-10" db="EMBL/GenBank/DDBJ databases">
        <authorList>
            <person name="Varghese N."/>
            <person name="Submissions S."/>
        </authorList>
    </citation>
    <scope>NUCLEOTIDE SEQUENCE [LARGE SCALE GENOMIC DNA]</scope>
    <source>
        <strain evidence="4">CGMCC 4.3516</strain>
    </source>
</reference>
<feature type="domain" description="AMP-dependent synthetase/ligase" evidence="1">
    <location>
        <begin position="14"/>
        <end position="361"/>
    </location>
</feature>
<evidence type="ECO:0000259" key="1">
    <source>
        <dbReference type="Pfam" id="PF00501"/>
    </source>
</evidence>
<feature type="domain" description="AMP-binding enzyme C-terminal" evidence="2">
    <location>
        <begin position="411"/>
        <end position="485"/>
    </location>
</feature>
<dbReference type="Proteomes" id="UP000198949">
    <property type="component" value="Unassembled WGS sequence"/>
</dbReference>
<evidence type="ECO:0000313" key="4">
    <source>
        <dbReference type="Proteomes" id="UP000198949"/>
    </source>
</evidence>
<dbReference type="Pfam" id="PF00501">
    <property type="entry name" value="AMP-binding"/>
    <property type="match status" value="1"/>
</dbReference>
<dbReference type="InterPro" id="IPR050237">
    <property type="entry name" value="ATP-dep_AMP-bd_enzyme"/>
</dbReference>
<dbReference type="PANTHER" id="PTHR43767">
    <property type="entry name" value="LONG-CHAIN-FATTY-ACID--COA LIGASE"/>
    <property type="match status" value="1"/>
</dbReference>
<dbReference type="InterPro" id="IPR025110">
    <property type="entry name" value="AMP-bd_C"/>
</dbReference>
<dbReference type="Pfam" id="PF13193">
    <property type="entry name" value="AMP-binding_C"/>
    <property type="match status" value="1"/>
</dbReference>
<accession>A0A1G7AMZ2</accession>
<name>A0A1G7AMZ2_9ACTN</name>
<dbReference type="InterPro" id="IPR042099">
    <property type="entry name" value="ANL_N_sf"/>
</dbReference>
<dbReference type="InterPro" id="IPR000873">
    <property type="entry name" value="AMP-dep_synth/lig_dom"/>
</dbReference>
<dbReference type="PANTHER" id="PTHR43767:SF1">
    <property type="entry name" value="NONRIBOSOMAL PEPTIDE SYNTHASE PES1 (EUROFUNG)-RELATED"/>
    <property type="match status" value="1"/>
</dbReference>
<keyword evidence="4" id="KW-1185">Reference proteome</keyword>
<dbReference type="SUPFAM" id="SSF56801">
    <property type="entry name" value="Acetyl-CoA synthetase-like"/>
    <property type="match status" value="1"/>
</dbReference>
<dbReference type="InterPro" id="IPR020845">
    <property type="entry name" value="AMP-binding_CS"/>
</dbReference>
<dbReference type="STRING" id="58114.SAMN05216270_1143"/>
<dbReference type="CDD" id="cd17631">
    <property type="entry name" value="FACL_FadD13-like"/>
    <property type="match status" value="1"/>
</dbReference>
<dbReference type="Gene3D" id="3.40.50.12780">
    <property type="entry name" value="N-terminal domain of ligase-like"/>
    <property type="match status" value="1"/>
</dbReference>
<evidence type="ECO:0000259" key="2">
    <source>
        <dbReference type="Pfam" id="PF13193"/>
    </source>
</evidence>
<dbReference type="PROSITE" id="PS00455">
    <property type="entry name" value="AMP_BINDING"/>
    <property type="match status" value="1"/>
</dbReference>
<evidence type="ECO:0000313" key="3">
    <source>
        <dbReference type="EMBL" id="SDE15385.1"/>
    </source>
</evidence>